<evidence type="ECO:0000313" key="2">
    <source>
        <dbReference type="Proteomes" id="UP000176527"/>
    </source>
</evidence>
<dbReference type="EMBL" id="MFDE01000033">
    <property type="protein sequence ID" value="OGE37946.1"/>
    <property type="molecule type" value="Genomic_DNA"/>
</dbReference>
<gene>
    <name evidence="1" type="ORF">A3F00_00370</name>
</gene>
<comment type="caution">
    <text evidence="1">The sequence shown here is derived from an EMBL/GenBank/DDBJ whole genome shotgun (WGS) entry which is preliminary data.</text>
</comment>
<reference evidence="1 2" key="1">
    <citation type="journal article" date="2016" name="Nat. Commun.">
        <title>Thousands of microbial genomes shed light on interconnected biogeochemical processes in an aquifer system.</title>
        <authorList>
            <person name="Anantharaman K."/>
            <person name="Brown C.T."/>
            <person name="Hug L.A."/>
            <person name="Sharon I."/>
            <person name="Castelle C.J."/>
            <person name="Probst A.J."/>
            <person name="Thomas B.C."/>
            <person name="Singh A."/>
            <person name="Wilkins M.J."/>
            <person name="Karaoz U."/>
            <person name="Brodie E.L."/>
            <person name="Williams K.H."/>
            <person name="Hubbard S.S."/>
            <person name="Banfield J.F."/>
        </authorList>
    </citation>
    <scope>NUCLEOTIDE SEQUENCE [LARGE SCALE GENOMIC DNA]</scope>
</reference>
<sequence length="88" mass="10356">MKSIKTAIAEVRFKNRPKNLSREFQVYGVYLAESLDDTKHYGYYIKLAKELPRNILDEALTYTKAYYSAKNKARVFMWKLKALKQATN</sequence>
<organism evidence="1 2">
    <name type="scientific">Candidatus Daviesbacteria bacterium RIFCSPHIGHO2_12_FULL_37_11</name>
    <dbReference type="NCBI Taxonomy" id="1797777"/>
    <lineage>
        <taxon>Bacteria</taxon>
        <taxon>Candidatus Daviesiibacteriota</taxon>
    </lineage>
</organism>
<dbReference type="Proteomes" id="UP000176527">
    <property type="component" value="Unassembled WGS sequence"/>
</dbReference>
<evidence type="ECO:0000313" key="1">
    <source>
        <dbReference type="EMBL" id="OGE37946.1"/>
    </source>
</evidence>
<protein>
    <submittedName>
        <fullName evidence="1">Uncharacterized protein</fullName>
    </submittedName>
</protein>
<accession>A0A1F5KAH4</accession>
<name>A0A1F5KAH4_9BACT</name>
<proteinExistence type="predicted"/>
<dbReference type="AlphaFoldDB" id="A0A1F5KAH4"/>